<dbReference type="Gene3D" id="3.40.50.1820">
    <property type="entry name" value="alpha/beta hydrolase"/>
    <property type="match status" value="1"/>
</dbReference>
<evidence type="ECO:0000313" key="5">
    <source>
        <dbReference type="EMBL" id="MDI4645236.1"/>
    </source>
</evidence>
<reference evidence="5" key="1">
    <citation type="submission" date="2023-04" db="EMBL/GenBank/DDBJ databases">
        <title>Comparative genomic analysis of Cohnella hashimotonis sp. nov., isolated from the International Space Station.</title>
        <authorList>
            <person name="Venkateswaran K."/>
            <person name="Simpson A."/>
        </authorList>
    </citation>
    <scope>NUCLEOTIDE SEQUENCE</scope>
    <source>
        <strain evidence="5">F6_2S_P_1</strain>
    </source>
</reference>
<dbReference type="SUPFAM" id="SSF53474">
    <property type="entry name" value="alpha/beta-Hydrolases"/>
    <property type="match status" value="1"/>
</dbReference>
<keyword evidence="3" id="KW-0378">Hydrolase</keyword>
<dbReference type="InterPro" id="IPR050261">
    <property type="entry name" value="FrsA_esterase"/>
</dbReference>
<keyword evidence="2" id="KW-0732">Signal</keyword>
<evidence type="ECO:0000256" key="2">
    <source>
        <dbReference type="ARBA" id="ARBA00022729"/>
    </source>
</evidence>
<dbReference type="InterPro" id="IPR054579">
    <property type="entry name" value="GCE-like_dom"/>
</dbReference>
<dbReference type="EMBL" id="JAGRPV010000001">
    <property type="protein sequence ID" value="MDI4645236.1"/>
    <property type="molecule type" value="Genomic_DNA"/>
</dbReference>
<sequence length="370" mass="40716">MTAERGLPDVLRGNNGERIESVDEWRSKRRPEILALFRTYVYGREPIDRPASLTFETAVTPGMLDGRAVRKQVDIRFEGPGGRGTIRLLLFVPDEEGKGPYPAFLLLNNRGALTTDPQRQVGSPFWPAERIVARGYAAAVLDVEDADPDVDDGHRDGVHGIFDRFDGERPADAWATIAAWAWAARRAMDYLETDPDIDAGRVAVAGHSRGGKASLWAGALDERFALVVSNESGSTGAALSRGKRGETVQAINDRFPHWFNRNYKSFNGREEALPVDQHMLIAAVAPRAVYVASADRDEWADPASEYAALLAAVPVYRLHGFNGLGDAPFPAPESPLIGERMGYHLRSGVHDLTAYDWERFMDFADAGALK</sequence>
<evidence type="ECO:0000313" key="6">
    <source>
        <dbReference type="Proteomes" id="UP001161691"/>
    </source>
</evidence>
<evidence type="ECO:0000259" key="4">
    <source>
        <dbReference type="Pfam" id="PF22244"/>
    </source>
</evidence>
<name>A0ABT6TEK2_9BACL</name>
<dbReference type="PANTHER" id="PTHR22946">
    <property type="entry name" value="DIENELACTONE HYDROLASE DOMAIN-CONTAINING PROTEIN-RELATED"/>
    <property type="match status" value="1"/>
</dbReference>
<accession>A0ABT6TEK2</accession>
<dbReference type="InterPro" id="IPR029058">
    <property type="entry name" value="AB_hydrolase_fold"/>
</dbReference>
<dbReference type="PANTHER" id="PTHR22946:SF9">
    <property type="entry name" value="POLYKETIDE TRANSFERASE AF380"/>
    <property type="match status" value="1"/>
</dbReference>
<keyword evidence="1" id="KW-0719">Serine esterase</keyword>
<feature type="domain" description="4-O-methyl-glucuronoyl methylesterase-like" evidence="4">
    <location>
        <begin position="174"/>
        <end position="319"/>
    </location>
</feature>
<proteinExistence type="predicted"/>
<evidence type="ECO:0000256" key="1">
    <source>
        <dbReference type="ARBA" id="ARBA00022487"/>
    </source>
</evidence>
<protein>
    <submittedName>
        <fullName evidence="5">Acetylxylan esterase</fullName>
    </submittedName>
</protein>
<comment type="caution">
    <text evidence="5">The sequence shown here is derived from an EMBL/GenBank/DDBJ whole genome shotgun (WGS) entry which is preliminary data.</text>
</comment>
<organism evidence="5 6">
    <name type="scientific">Cohnella hashimotonis</name>
    <dbReference type="NCBI Taxonomy" id="2826895"/>
    <lineage>
        <taxon>Bacteria</taxon>
        <taxon>Bacillati</taxon>
        <taxon>Bacillota</taxon>
        <taxon>Bacilli</taxon>
        <taxon>Bacillales</taxon>
        <taxon>Paenibacillaceae</taxon>
        <taxon>Cohnella</taxon>
    </lineage>
</organism>
<evidence type="ECO:0000256" key="3">
    <source>
        <dbReference type="ARBA" id="ARBA00022801"/>
    </source>
</evidence>
<dbReference type="Pfam" id="PF22244">
    <property type="entry name" value="GCE_fung"/>
    <property type="match status" value="1"/>
</dbReference>
<dbReference type="RefSeq" id="WP_282908186.1">
    <property type="nucleotide sequence ID" value="NZ_JAGRPV010000001.1"/>
</dbReference>
<keyword evidence="6" id="KW-1185">Reference proteome</keyword>
<dbReference type="Proteomes" id="UP001161691">
    <property type="component" value="Unassembled WGS sequence"/>
</dbReference>
<gene>
    <name evidence="5" type="ORF">KB449_09705</name>
</gene>